<dbReference type="InterPro" id="IPR018649">
    <property type="entry name" value="SHOCT"/>
</dbReference>
<evidence type="ECO:0000259" key="2">
    <source>
        <dbReference type="Pfam" id="PF09851"/>
    </source>
</evidence>
<dbReference type="EMBL" id="BMNT01000046">
    <property type="protein sequence ID" value="GGL13398.1"/>
    <property type="molecule type" value="Genomic_DNA"/>
</dbReference>
<keyword evidence="1" id="KW-1133">Transmembrane helix</keyword>
<proteinExistence type="predicted"/>
<dbReference type="AlphaFoldDB" id="A0A917RL03"/>
<evidence type="ECO:0000313" key="3">
    <source>
        <dbReference type="EMBL" id="GGL13398.1"/>
    </source>
</evidence>
<dbReference type="Pfam" id="PF09851">
    <property type="entry name" value="SHOCT"/>
    <property type="match status" value="1"/>
</dbReference>
<feature type="domain" description="SHOCT" evidence="2">
    <location>
        <begin position="57"/>
        <end position="82"/>
    </location>
</feature>
<reference evidence="3" key="1">
    <citation type="journal article" date="2014" name="Int. J. Syst. Evol. Microbiol.">
        <title>Complete genome sequence of Corynebacterium casei LMG S-19264T (=DSM 44701T), isolated from a smear-ripened cheese.</title>
        <authorList>
            <consortium name="US DOE Joint Genome Institute (JGI-PGF)"/>
            <person name="Walter F."/>
            <person name="Albersmeier A."/>
            <person name="Kalinowski J."/>
            <person name="Ruckert C."/>
        </authorList>
    </citation>
    <scope>NUCLEOTIDE SEQUENCE</scope>
    <source>
        <strain evidence="3">JCM 13064</strain>
    </source>
</reference>
<gene>
    <name evidence="3" type="ORF">GCM10007964_64360</name>
</gene>
<evidence type="ECO:0000256" key="1">
    <source>
        <dbReference type="SAM" id="Phobius"/>
    </source>
</evidence>
<reference evidence="3" key="2">
    <citation type="submission" date="2020-09" db="EMBL/GenBank/DDBJ databases">
        <authorList>
            <person name="Sun Q."/>
            <person name="Ohkuma M."/>
        </authorList>
    </citation>
    <scope>NUCLEOTIDE SEQUENCE</scope>
    <source>
        <strain evidence="3">JCM 13064</strain>
    </source>
</reference>
<name>A0A917RL03_9ACTN</name>
<keyword evidence="4" id="KW-1185">Reference proteome</keyword>
<protein>
    <submittedName>
        <fullName evidence="3">Membrane protein</fullName>
    </submittedName>
</protein>
<dbReference type="Proteomes" id="UP000645217">
    <property type="component" value="Unassembled WGS sequence"/>
</dbReference>
<accession>A0A917RL03</accession>
<organism evidence="3 4">
    <name type="scientific">Sphaerisporangium melleum</name>
    <dbReference type="NCBI Taxonomy" id="321316"/>
    <lineage>
        <taxon>Bacteria</taxon>
        <taxon>Bacillati</taxon>
        <taxon>Actinomycetota</taxon>
        <taxon>Actinomycetes</taxon>
        <taxon>Streptosporangiales</taxon>
        <taxon>Streptosporangiaceae</taxon>
        <taxon>Sphaerisporangium</taxon>
    </lineage>
</organism>
<keyword evidence="1" id="KW-0472">Membrane</keyword>
<feature type="transmembrane region" description="Helical" evidence="1">
    <location>
        <begin position="12"/>
        <end position="36"/>
    </location>
</feature>
<keyword evidence="1" id="KW-0812">Transmembrane</keyword>
<sequence length="94" mass="10290">MMDWDGWGMGGWGYTLMALGMIAFWGLLIAGIVLLVRAFTGAPRGERAAPPQGFSSAEELLAERYARGEIDTEEYRARLDILQRGRVSGPGTRA</sequence>
<comment type="caution">
    <text evidence="3">The sequence shown here is derived from an EMBL/GenBank/DDBJ whole genome shotgun (WGS) entry which is preliminary data.</text>
</comment>
<evidence type="ECO:0000313" key="4">
    <source>
        <dbReference type="Proteomes" id="UP000645217"/>
    </source>
</evidence>